<evidence type="ECO:0000313" key="3">
    <source>
        <dbReference type="Proteomes" id="UP000094622"/>
    </source>
</evidence>
<feature type="compositionally biased region" description="Low complexity" evidence="1">
    <location>
        <begin position="42"/>
        <end position="82"/>
    </location>
</feature>
<feature type="region of interest" description="Disordered" evidence="1">
    <location>
        <begin position="245"/>
        <end position="273"/>
    </location>
</feature>
<feature type="region of interest" description="Disordered" evidence="1">
    <location>
        <begin position="42"/>
        <end position="117"/>
    </location>
</feature>
<proteinExistence type="predicted"/>
<reference evidence="2 3" key="1">
    <citation type="submission" date="2016-07" db="EMBL/GenBank/DDBJ databases">
        <title>Draft Genome Sequence of Methylobrevis pamukkalensis PK2.</title>
        <authorList>
            <person name="Vasilenko O.V."/>
            <person name="Doronina N.V."/>
            <person name="Shmareva M.N."/>
            <person name="Tarlachkov S.V."/>
            <person name="Mustakhimov I."/>
            <person name="Trotsenko Y.A."/>
        </authorList>
    </citation>
    <scope>NUCLEOTIDE SEQUENCE [LARGE SCALE GENOMIC DNA]</scope>
    <source>
        <strain evidence="2 3">PK2</strain>
    </source>
</reference>
<dbReference type="EMBL" id="MCRJ01000096">
    <property type="protein sequence ID" value="ODN69347.1"/>
    <property type="molecule type" value="Genomic_DNA"/>
</dbReference>
<feature type="compositionally biased region" description="Low complexity" evidence="1">
    <location>
        <begin position="249"/>
        <end position="262"/>
    </location>
</feature>
<dbReference type="SUPFAM" id="SSF158791">
    <property type="entry name" value="MgtE N-terminal domain-like"/>
    <property type="match status" value="1"/>
</dbReference>
<evidence type="ECO:0008006" key="4">
    <source>
        <dbReference type="Google" id="ProtNLM"/>
    </source>
</evidence>
<gene>
    <name evidence="2" type="ORF">A6302_03367</name>
</gene>
<sequence>MKDIRLLPIVLIAVSALLLLKVLGLATGETLPVAALGTTPAQAQETAAEAPPADGAAPAAEAAAPAEGEAAEAAPAEAAAEGEAAEGEAAEGEPVAGGLPVTTDRPEEVKFEDATSEDQLLERLAERRQELEKRDEEITMRARLLEAAESRLSDRVEELKSLETKIGVSVELKKAEDASKLKGLVTMYETMKPKDAARVFDQLAFDVLIPLVEQMNPRKMSAILAQMQPEIAGRLTMAIASKDADGGQTPVAAVPTAGAPAGQLPKIGPTPGN</sequence>
<feature type="compositionally biased region" description="Basic and acidic residues" evidence="1">
    <location>
        <begin position="104"/>
        <end position="113"/>
    </location>
</feature>
<evidence type="ECO:0000313" key="2">
    <source>
        <dbReference type="EMBL" id="ODN69347.1"/>
    </source>
</evidence>
<dbReference type="Proteomes" id="UP000094622">
    <property type="component" value="Unassembled WGS sequence"/>
</dbReference>
<protein>
    <recommendedName>
        <fullName evidence="4">MgtE intracellular N domain protein</fullName>
    </recommendedName>
</protein>
<dbReference type="PATRIC" id="fig|1439726.3.peg.3540"/>
<accession>A0A1E3GZ48</accession>
<organism evidence="2 3">
    <name type="scientific">Methylobrevis pamukkalensis</name>
    <dbReference type="NCBI Taxonomy" id="1439726"/>
    <lineage>
        <taxon>Bacteria</taxon>
        <taxon>Pseudomonadati</taxon>
        <taxon>Pseudomonadota</taxon>
        <taxon>Alphaproteobacteria</taxon>
        <taxon>Hyphomicrobiales</taxon>
        <taxon>Pleomorphomonadaceae</taxon>
        <taxon>Methylobrevis</taxon>
    </lineage>
</organism>
<dbReference type="AlphaFoldDB" id="A0A1E3GZ48"/>
<comment type="caution">
    <text evidence="2">The sequence shown here is derived from an EMBL/GenBank/DDBJ whole genome shotgun (WGS) entry which is preliminary data.</text>
</comment>
<evidence type="ECO:0000256" key="1">
    <source>
        <dbReference type="SAM" id="MobiDB-lite"/>
    </source>
</evidence>
<keyword evidence="3" id="KW-1185">Reference proteome</keyword>
<dbReference type="RefSeq" id="WP_069307732.1">
    <property type="nucleotide sequence ID" value="NZ_MCRJ01000096.1"/>
</dbReference>
<name>A0A1E3GZ48_9HYPH</name>